<name>A0AB34L0D5_9PEZI</name>
<dbReference type="SUPFAM" id="SSF52091">
    <property type="entry name" value="SpoIIaa-like"/>
    <property type="match status" value="1"/>
</dbReference>
<dbReference type="Proteomes" id="UP000803884">
    <property type="component" value="Unassembled WGS sequence"/>
</dbReference>
<dbReference type="InterPro" id="IPR011547">
    <property type="entry name" value="SLC26A/SulP_dom"/>
</dbReference>
<dbReference type="InterPro" id="IPR001902">
    <property type="entry name" value="SLC26A/SulP_fam"/>
</dbReference>
<dbReference type="EMBL" id="JAAQHG020000005">
    <property type="protein sequence ID" value="KAL1589295.1"/>
    <property type="molecule type" value="Genomic_DNA"/>
</dbReference>
<dbReference type="GeneID" id="96003740"/>
<dbReference type="RefSeq" id="XP_069232400.1">
    <property type="nucleotide sequence ID" value="XM_069370902.1"/>
</dbReference>
<protein>
    <recommendedName>
        <fullName evidence="6">STAS domain-containing protein</fullName>
    </recommendedName>
</protein>
<proteinExistence type="predicted"/>
<feature type="transmembrane region" description="Helical" evidence="5">
    <location>
        <begin position="309"/>
        <end position="328"/>
    </location>
</feature>
<feature type="transmembrane region" description="Helical" evidence="5">
    <location>
        <begin position="373"/>
        <end position="391"/>
    </location>
</feature>
<dbReference type="Pfam" id="PF00916">
    <property type="entry name" value="Sulfate_transp"/>
    <property type="match status" value="1"/>
</dbReference>
<dbReference type="PROSITE" id="PS50801">
    <property type="entry name" value="STAS"/>
    <property type="match status" value="1"/>
</dbReference>
<reference evidence="7 8" key="1">
    <citation type="journal article" date="2020" name="Microbiol. Resour. Announc.">
        <title>Draft Genome Sequence of a Cladosporium Species Isolated from the Mesophotic Ascidian Didemnum maculosum.</title>
        <authorList>
            <person name="Gioti A."/>
            <person name="Siaperas R."/>
            <person name="Nikolaivits E."/>
            <person name="Le Goff G."/>
            <person name="Ouazzani J."/>
            <person name="Kotoulas G."/>
            <person name="Topakas E."/>
        </authorList>
    </citation>
    <scope>NUCLEOTIDE SEQUENCE [LARGE SCALE GENOMIC DNA]</scope>
    <source>
        <strain evidence="7 8">TM138-S3</strain>
    </source>
</reference>
<dbReference type="Gene3D" id="3.30.750.24">
    <property type="entry name" value="STAS domain"/>
    <property type="match status" value="1"/>
</dbReference>
<dbReference type="GO" id="GO:0055085">
    <property type="term" value="P:transmembrane transport"/>
    <property type="evidence" value="ECO:0007669"/>
    <property type="project" value="InterPro"/>
</dbReference>
<dbReference type="GO" id="GO:0016020">
    <property type="term" value="C:membrane"/>
    <property type="evidence" value="ECO:0007669"/>
    <property type="project" value="UniProtKB-SubCell"/>
</dbReference>
<evidence type="ECO:0000313" key="8">
    <source>
        <dbReference type="Proteomes" id="UP000803884"/>
    </source>
</evidence>
<keyword evidence="8" id="KW-1185">Reference proteome</keyword>
<feature type="transmembrane region" description="Helical" evidence="5">
    <location>
        <begin position="213"/>
        <end position="232"/>
    </location>
</feature>
<dbReference type="Pfam" id="PF01740">
    <property type="entry name" value="STAS"/>
    <property type="match status" value="1"/>
</dbReference>
<feature type="transmembrane region" description="Helical" evidence="5">
    <location>
        <begin position="169"/>
        <end position="186"/>
    </location>
</feature>
<evidence type="ECO:0000256" key="2">
    <source>
        <dbReference type="ARBA" id="ARBA00022692"/>
    </source>
</evidence>
<dbReference type="PANTHER" id="PTHR11814">
    <property type="entry name" value="SULFATE TRANSPORTER"/>
    <property type="match status" value="1"/>
</dbReference>
<evidence type="ECO:0000256" key="3">
    <source>
        <dbReference type="ARBA" id="ARBA00022989"/>
    </source>
</evidence>
<feature type="domain" description="STAS" evidence="6">
    <location>
        <begin position="503"/>
        <end position="664"/>
    </location>
</feature>
<keyword evidence="2 5" id="KW-0812">Transmembrane</keyword>
<feature type="transmembrane region" description="Helical" evidence="5">
    <location>
        <begin position="141"/>
        <end position="162"/>
    </location>
</feature>
<feature type="transmembrane region" description="Helical" evidence="5">
    <location>
        <begin position="437"/>
        <end position="466"/>
    </location>
</feature>
<evidence type="ECO:0000256" key="4">
    <source>
        <dbReference type="ARBA" id="ARBA00023136"/>
    </source>
</evidence>
<evidence type="ECO:0000256" key="1">
    <source>
        <dbReference type="ARBA" id="ARBA00004141"/>
    </source>
</evidence>
<keyword evidence="4 5" id="KW-0472">Membrane</keyword>
<comment type="caution">
    <text evidence="7">The sequence shown here is derived from an EMBL/GenBank/DDBJ whole genome shotgun (WGS) entry which is preliminary data.</text>
</comment>
<evidence type="ECO:0000259" key="6">
    <source>
        <dbReference type="PROSITE" id="PS50801"/>
    </source>
</evidence>
<keyword evidence="3 5" id="KW-1133">Transmembrane helix</keyword>
<dbReference type="InterPro" id="IPR036513">
    <property type="entry name" value="STAS_dom_sf"/>
</dbReference>
<evidence type="ECO:0000313" key="7">
    <source>
        <dbReference type="EMBL" id="KAL1589295.1"/>
    </source>
</evidence>
<dbReference type="NCBIfam" id="TIGR00815">
    <property type="entry name" value="sulP"/>
    <property type="match status" value="1"/>
</dbReference>
<sequence>MKVVDQAINDVRTDYTWNRAGRLAKRGLRATPTTAAHYIIDKAPIVGWLPRYNPRWIINDVIAGLTIGLMLIPQSLSYAKIATIPVEYGLMSSWLPPTLYAIMGSTKDLSTGPTSLLGLTTAEVVHDFTADGYAPEQISSAVAMCIGFYGIIVGFLNLGFLLEFISLPILSGFISAVAIVIGLGQIPSLLGEEGGSDATAGKIHDMFAQLPDANGYACGIGFGGLVFLTILEKAGKRWGEKYKAVWLLSITRAFLCLVLFTGISYAVNGKYGKDDDSYLFEVVKVSGKGIVTPKAPPGPLISKAFPRSIAAFIGPVLEHIAIARAFGVKNNYVSDQTQELCYFGVTNAINSLFHVMGVGGAMSRTSVNSACKVKSPLSGIVTTAVILVCIFKLTDVLYWIPKATLAAIIISAVWPLINPPSTFYKYWKTSLADFISSMLAFWVCLFVNTEAGLGAAVGFNIVYVLLRQTFTRVKSISSSDGKEIAELQQSTDSPHITPNTIPDDVRIFKFHESFFFPNAYGVKTSILNTIKTHHSPAYSNRHGAEAERIWSVQGERQVARLRKKMHITDPDSLPPLNVVVFDFARCNHFDVTAVTQFRQLVAEMRLYCGKQLEIRIAGMSEYVRTRMWRAGFEVVDEEAVIRGDVEASGAPMHFASLARALTAPRGSAEGSLKERFDEKKGDAVERVEDVEEKV</sequence>
<gene>
    <name evidence="7" type="ORF">WHR41_02296</name>
</gene>
<dbReference type="CDD" id="cd07042">
    <property type="entry name" value="STAS_SulP_like_sulfate_transporter"/>
    <property type="match status" value="1"/>
</dbReference>
<feature type="transmembrane region" description="Helical" evidence="5">
    <location>
        <begin position="244"/>
        <end position="267"/>
    </location>
</feature>
<feature type="transmembrane region" description="Helical" evidence="5">
    <location>
        <begin position="340"/>
        <end position="361"/>
    </location>
</feature>
<dbReference type="InterPro" id="IPR002645">
    <property type="entry name" value="STAS_dom"/>
</dbReference>
<evidence type="ECO:0000256" key="5">
    <source>
        <dbReference type="SAM" id="Phobius"/>
    </source>
</evidence>
<feature type="transmembrane region" description="Helical" evidence="5">
    <location>
        <begin position="396"/>
        <end position="417"/>
    </location>
</feature>
<accession>A0AB34L0D5</accession>
<comment type="subcellular location">
    <subcellularLocation>
        <location evidence="1">Membrane</location>
        <topology evidence="1">Multi-pass membrane protein</topology>
    </subcellularLocation>
</comment>
<organism evidence="7 8">
    <name type="scientific">Cladosporium halotolerans</name>
    <dbReference type="NCBI Taxonomy" id="1052096"/>
    <lineage>
        <taxon>Eukaryota</taxon>
        <taxon>Fungi</taxon>
        <taxon>Dikarya</taxon>
        <taxon>Ascomycota</taxon>
        <taxon>Pezizomycotina</taxon>
        <taxon>Dothideomycetes</taxon>
        <taxon>Dothideomycetidae</taxon>
        <taxon>Cladosporiales</taxon>
        <taxon>Cladosporiaceae</taxon>
        <taxon>Cladosporium</taxon>
    </lineage>
</organism>
<dbReference type="AlphaFoldDB" id="A0AB34L0D5"/>